<keyword evidence="5 8" id="KW-1133">Transmembrane helix</keyword>
<feature type="transmembrane region" description="Helical" evidence="8">
    <location>
        <begin position="492"/>
        <end position="511"/>
    </location>
</feature>
<dbReference type="InterPro" id="IPR032816">
    <property type="entry name" value="VTT_dom"/>
</dbReference>
<feature type="transmembrane region" description="Helical" evidence="8">
    <location>
        <begin position="164"/>
        <end position="183"/>
    </location>
</feature>
<dbReference type="CDD" id="cd03392">
    <property type="entry name" value="PAP2_like_2"/>
    <property type="match status" value="1"/>
</dbReference>
<dbReference type="InterPro" id="IPR032818">
    <property type="entry name" value="DedA-like"/>
</dbReference>
<feature type="transmembrane region" description="Helical" evidence="8">
    <location>
        <begin position="190"/>
        <end position="209"/>
    </location>
</feature>
<dbReference type="OrthoDB" id="9801622at2"/>
<dbReference type="Pfam" id="PF09335">
    <property type="entry name" value="VTT_dom"/>
    <property type="match status" value="1"/>
</dbReference>
<dbReference type="EMBL" id="PDVP01000002">
    <property type="protein sequence ID" value="PHP68048.1"/>
    <property type="molecule type" value="Genomic_DNA"/>
</dbReference>
<evidence type="ECO:0000256" key="5">
    <source>
        <dbReference type="ARBA" id="ARBA00022989"/>
    </source>
</evidence>
<dbReference type="SUPFAM" id="SSF48317">
    <property type="entry name" value="Acid phosphatase/Vanadium-dependent haloperoxidase"/>
    <property type="match status" value="1"/>
</dbReference>
<dbReference type="GO" id="GO:0005886">
    <property type="term" value="C:plasma membrane"/>
    <property type="evidence" value="ECO:0007669"/>
    <property type="project" value="UniProtKB-SubCell"/>
</dbReference>
<feature type="transmembrane region" description="Helical" evidence="8">
    <location>
        <begin position="79"/>
        <end position="102"/>
    </location>
</feature>
<dbReference type="PANTHER" id="PTHR30353:SF15">
    <property type="entry name" value="INNER MEMBRANE PROTEIN YABI"/>
    <property type="match status" value="1"/>
</dbReference>
<dbReference type="InterPro" id="IPR000326">
    <property type="entry name" value="PAP2/HPO"/>
</dbReference>
<keyword evidence="3" id="KW-1003">Cell membrane</keyword>
<feature type="transmembrane region" description="Helical" evidence="8">
    <location>
        <begin position="287"/>
        <end position="313"/>
    </location>
</feature>
<dbReference type="Proteomes" id="UP000221168">
    <property type="component" value="Unassembled WGS sequence"/>
</dbReference>
<evidence type="ECO:0000259" key="9">
    <source>
        <dbReference type="SMART" id="SM00014"/>
    </source>
</evidence>
<feature type="transmembrane region" description="Helical" evidence="8">
    <location>
        <begin position="441"/>
        <end position="461"/>
    </location>
</feature>
<accession>A0A2G1QS62</accession>
<sequence length="716" mass="76185">MQRPGRSVYWQPAGGGRTLHHLRGNRPARKPTQIRRRQPPGARRRHVLTHYFHLIVSYIGDHPTAAIAIIFLISAGEALFIVGLFVPSTVVLVGAGTLVGLGKLSFWPLYAAATLGAVVGDAASYWIGHVYKEHVRQVWPFSRYTVLLDRGESFFHRHGGKSVFIGRFIPGVKAVVPGIAGIVGMSPVRFTAINVISALVWSAAHLLPGMGLGRAVDVTATANPRLLELLLILLLATGLVWYATKFAFFWLLPHLDRLRLAILKRLETSRVPGAVLLRRLVSNDDGVLVPFLLGTVAAAGLVGFALVAAQMLFDPAFVRSDAAISGYLQTLRTPLFDRVMISVTMLGDASVLTPVAVAMVAAIAWKRRWRLAGAVTVAFVSALVFVPTIKTIIQRSRPIALYDGAESWSFPSGHATLSATIIGITVLILAHGFALRTRFRIYLAAALTIGLIGFSRLYLRAHWPSDVAAGLLFGGSMVFLMGLLLHGRSLAGVSRTAGLAVLAAVAIAYPLHLRKDFTAAIAAYARTETVRPVPEPAWLADPAAQAAARRILLDGDYGEALSLQTDLAPAAIAKALSASGWGAATGGPAGNLVDSVLPAKASAAAITPLPLTHRGNPPVAVFTRAMADGMVLVLRFWHTDVAIADATADPKPLLAASLTRQSSRQLPFGLTLPDGESLDDAMARTVMTDVADTLAGTAGTTVRRSGDLLLVPSGRP</sequence>
<evidence type="ECO:0000256" key="7">
    <source>
        <dbReference type="SAM" id="MobiDB-lite"/>
    </source>
</evidence>
<feature type="region of interest" description="Disordered" evidence="7">
    <location>
        <begin position="12"/>
        <end position="40"/>
    </location>
</feature>
<feature type="compositionally biased region" description="Basic residues" evidence="7">
    <location>
        <begin position="18"/>
        <end position="40"/>
    </location>
</feature>
<dbReference type="SMART" id="SM00014">
    <property type="entry name" value="acidPPc"/>
    <property type="match status" value="1"/>
</dbReference>
<dbReference type="Gene3D" id="1.20.144.10">
    <property type="entry name" value="Phosphatidic acid phosphatase type 2/haloperoxidase"/>
    <property type="match status" value="1"/>
</dbReference>
<evidence type="ECO:0000256" key="2">
    <source>
        <dbReference type="ARBA" id="ARBA00010792"/>
    </source>
</evidence>
<feature type="transmembrane region" description="Helical" evidence="8">
    <location>
        <begin position="51"/>
        <end position="73"/>
    </location>
</feature>
<reference evidence="10 11" key="1">
    <citation type="submission" date="2017-10" db="EMBL/GenBank/DDBJ databases">
        <title>Sedimentibacterium mangrovi gen. nov., sp. nov., a novel member of family Phyllobacteriacea isolated from mangrove sediment.</title>
        <authorList>
            <person name="Liao H."/>
            <person name="Tian Y."/>
        </authorList>
    </citation>
    <scope>NUCLEOTIDE SEQUENCE [LARGE SCALE GENOMIC DNA]</scope>
    <source>
        <strain evidence="10 11">X9-2-2</strain>
    </source>
</reference>
<dbReference type="AlphaFoldDB" id="A0A2G1QS62"/>
<feature type="transmembrane region" description="Helical" evidence="8">
    <location>
        <begin position="339"/>
        <end position="364"/>
    </location>
</feature>
<dbReference type="InterPro" id="IPR036938">
    <property type="entry name" value="PAP2/HPO_sf"/>
</dbReference>
<feature type="transmembrane region" description="Helical" evidence="8">
    <location>
        <begin position="371"/>
        <end position="393"/>
    </location>
</feature>
<keyword evidence="6 8" id="KW-0472">Membrane</keyword>
<evidence type="ECO:0000256" key="4">
    <source>
        <dbReference type="ARBA" id="ARBA00022692"/>
    </source>
</evidence>
<feature type="transmembrane region" description="Helical" evidence="8">
    <location>
        <begin position="229"/>
        <end position="252"/>
    </location>
</feature>
<evidence type="ECO:0000256" key="8">
    <source>
        <dbReference type="SAM" id="Phobius"/>
    </source>
</evidence>
<evidence type="ECO:0000256" key="3">
    <source>
        <dbReference type="ARBA" id="ARBA00022475"/>
    </source>
</evidence>
<evidence type="ECO:0000313" key="11">
    <source>
        <dbReference type="Proteomes" id="UP000221168"/>
    </source>
</evidence>
<name>A0A2G1QS62_9HYPH</name>
<feature type="transmembrane region" description="Helical" evidence="8">
    <location>
        <begin position="413"/>
        <end position="434"/>
    </location>
</feature>
<dbReference type="Pfam" id="PF01569">
    <property type="entry name" value="PAP2"/>
    <property type="match status" value="1"/>
</dbReference>
<comment type="similarity">
    <text evidence="2">Belongs to the DedA family.</text>
</comment>
<organism evidence="10 11">
    <name type="scientific">Zhengella mangrovi</name>
    <dbReference type="NCBI Taxonomy" id="1982044"/>
    <lineage>
        <taxon>Bacteria</taxon>
        <taxon>Pseudomonadati</taxon>
        <taxon>Pseudomonadota</taxon>
        <taxon>Alphaproteobacteria</taxon>
        <taxon>Hyphomicrobiales</taxon>
        <taxon>Notoacmeibacteraceae</taxon>
        <taxon>Zhengella</taxon>
    </lineage>
</organism>
<comment type="subcellular location">
    <subcellularLocation>
        <location evidence="1">Cell membrane</location>
        <topology evidence="1">Multi-pass membrane protein</topology>
    </subcellularLocation>
</comment>
<keyword evidence="4 8" id="KW-0812">Transmembrane</keyword>
<evidence type="ECO:0000256" key="6">
    <source>
        <dbReference type="ARBA" id="ARBA00023136"/>
    </source>
</evidence>
<evidence type="ECO:0000313" key="10">
    <source>
        <dbReference type="EMBL" id="PHP68048.1"/>
    </source>
</evidence>
<feature type="transmembrane region" description="Helical" evidence="8">
    <location>
        <begin position="109"/>
        <end position="127"/>
    </location>
</feature>
<dbReference type="PANTHER" id="PTHR30353">
    <property type="entry name" value="INNER MEMBRANE PROTEIN DEDA-RELATED"/>
    <property type="match status" value="1"/>
</dbReference>
<feature type="transmembrane region" description="Helical" evidence="8">
    <location>
        <begin position="467"/>
        <end position="485"/>
    </location>
</feature>
<proteinExistence type="inferred from homology"/>
<gene>
    <name evidence="10" type="ORF">CSC94_05130</name>
</gene>
<feature type="domain" description="Phosphatidic acid phosphatase type 2/haloperoxidase" evidence="9">
    <location>
        <begin position="372"/>
        <end position="482"/>
    </location>
</feature>
<keyword evidence="11" id="KW-1185">Reference proteome</keyword>
<evidence type="ECO:0000256" key="1">
    <source>
        <dbReference type="ARBA" id="ARBA00004651"/>
    </source>
</evidence>
<protein>
    <submittedName>
        <fullName evidence="10">Phosphoesterase PA-phosphatase</fullName>
    </submittedName>
</protein>
<comment type="caution">
    <text evidence="10">The sequence shown here is derived from an EMBL/GenBank/DDBJ whole genome shotgun (WGS) entry which is preliminary data.</text>
</comment>